<evidence type="ECO:0008006" key="3">
    <source>
        <dbReference type="Google" id="ProtNLM"/>
    </source>
</evidence>
<dbReference type="OrthoDB" id="5138542at2759"/>
<sequence>MRPLLQRNLEATNGVLTLGAAPDPYEWRERPPPPAIVRPPKAYISRLPAELLTQVFEHIHREQYSYSSFLQLPSSHVNHAFYNASHIFLYRKIEPCVSNSPRKLPLLCRTLREKPMLGNHIRELSINFNVYASLQREDLSCDMFEMLVYVLDHAPLTQSLDIYSCFSRHGSVLEQFFLSALSKLPQLQSCRVRGYSEPLLCSSELYTSLNQAKWLKSLKLDRSDYAEKVAGIETPPTTIERSGSITELYLFAGEDRRKGVAQILRWPKSLKRLKVEAQAGYGYQTDLRFFFEALSIQGDSLEELHIGYLDDKIGSHLDLSPFTALRTLTVSRWSFPYRDLEFSESLAKGLLAPQLVEFYWNFNMIEQTQPDLSSLTAESVTWIHKFGLFAAKQGAKLKRIKIKFEPQIEGISEVYTWELLDPVKEDLALHGIELDFDRPFATKQAFLDYMQGMRDDEAYWERKDEEEAEAERARKARMPKDILISYQEWIRRSPENAATPEEEEPDFSSREFHLVEGKDIREYFPLAPALANDSDAAD</sequence>
<name>A0A0A1T142_9HYPO</name>
<organism evidence="1 2">
    <name type="scientific">[Torrubiella] hemipterigena</name>
    <dbReference type="NCBI Taxonomy" id="1531966"/>
    <lineage>
        <taxon>Eukaryota</taxon>
        <taxon>Fungi</taxon>
        <taxon>Dikarya</taxon>
        <taxon>Ascomycota</taxon>
        <taxon>Pezizomycotina</taxon>
        <taxon>Sordariomycetes</taxon>
        <taxon>Hypocreomycetidae</taxon>
        <taxon>Hypocreales</taxon>
        <taxon>Clavicipitaceae</taxon>
        <taxon>Clavicipitaceae incertae sedis</taxon>
        <taxon>'Torrubiella' clade</taxon>
    </lineage>
</organism>
<dbReference type="AlphaFoldDB" id="A0A0A1T142"/>
<keyword evidence="2" id="KW-1185">Reference proteome</keyword>
<dbReference type="InterPro" id="IPR032675">
    <property type="entry name" value="LRR_dom_sf"/>
</dbReference>
<reference evidence="1 2" key="1">
    <citation type="journal article" date="2015" name="Genome Announc.">
        <title>Draft Genome Sequence and Gene Annotation of the Entomopathogenic Fungus Verticillium hemipterigenum.</title>
        <authorList>
            <person name="Horn F."/>
            <person name="Habel A."/>
            <person name="Scharf D.H."/>
            <person name="Dworschak J."/>
            <person name="Brakhage A.A."/>
            <person name="Guthke R."/>
            <person name="Hertweck C."/>
            <person name="Linde J."/>
        </authorList>
    </citation>
    <scope>NUCLEOTIDE SEQUENCE [LARGE SCALE GENOMIC DNA]</scope>
</reference>
<protein>
    <recommendedName>
        <fullName evidence="3">F-box domain-containing protein</fullName>
    </recommendedName>
</protein>
<evidence type="ECO:0000313" key="1">
    <source>
        <dbReference type="EMBL" id="CEJ87380.1"/>
    </source>
</evidence>
<dbReference type="Gene3D" id="3.80.10.10">
    <property type="entry name" value="Ribonuclease Inhibitor"/>
    <property type="match status" value="1"/>
</dbReference>
<accession>A0A0A1T142</accession>
<dbReference type="SUPFAM" id="SSF52047">
    <property type="entry name" value="RNI-like"/>
    <property type="match status" value="1"/>
</dbReference>
<gene>
    <name evidence="1" type="ORF">VHEMI04397</name>
</gene>
<proteinExistence type="predicted"/>
<dbReference type="HOGENOM" id="CLU_559204_0_0_1"/>
<dbReference type="Proteomes" id="UP000039046">
    <property type="component" value="Unassembled WGS sequence"/>
</dbReference>
<dbReference type="EMBL" id="CDHN01000002">
    <property type="protein sequence ID" value="CEJ87380.1"/>
    <property type="molecule type" value="Genomic_DNA"/>
</dbReference>
<evidence type="ECO:0000313" key="2">
    <source>
        <dbReference type="Proteomes" id="UP000039046"/>
    </source>
</evidence>